<dbReference type="Gene3D" id="1.10.10.10">
    <property type="entry name" value="Winged helix-like DNA-binding domain superfamily/Winged helix DNA-binding domain"/>
    <property type="match status" value="1"/>
</dbReference>
<evidence type="ECO:0000313" key="7">
    <source>
        <dbReference type="Proteomes" id="UP000010471"/>
    </source>
</evidence>
<keyword evidence="2" id="KW-0805">Transcription regulation</keyword>
<dbReference type="Proteomes" id="UP000010471">
    <property type="component" value="Chromosome"/>
</dbReference>
<evidence type="ECO:0000256" key="1">
    <source>
        <dbReference type="ARBA" id="ARBA00009437"/>
    </source>
</evidence>
<dbReference type="PANTHER" id="PTHR30346">
    <property type="entry name" value="TRANSCRIPTIONAL DUAL REGULATOR HCAR-RELATED"/>
    <property type="match status" value="1"/>
</dbReference>
<dbReference type="Pfam" id="PF00126">
    <property type="entry name" value="HTH_1"/>
    <property type="match status" value="1"/>
</dbReference>
<dbReference type="STRING" id="1173027.Mic7113_4071"/>
<comment type="similarity">
    <text evidence="1">Belongs to the LysR transcriptional regulatory family.</text>
</comment>
<dbReference type="PRINTS" id="PR00039">
    <property type="entry name" value="HTHLYSR"/>
</dbReference>
<dbReference type="eggNOG" id="COG0583">
    <property type="taxonomic scope" value="Bacteria"/>
</dbReference>
<evidence type="ECO:0000259" key="5">
    <source>
        <dbReference type="PROSITE" id="PS50931"/>
    </source>
</evidence>
<dbReference type="InterPro" id="IPR036388">
    <property type="entry name" value="WH-like_DNA-bd_sf"/>
</dbReference>
<sequence length="296" mass="33350">MELRHLRYFIAVAEELHFSRAAERLQMAQPPLSQQIQSLEKELGVQLFKRTKRRVELTEAGQVFLAEARLILIQVEQAIRAAQRASRGEIGRLGVGVNSSATHNVLPEILRVFREHFPYVEVVLHELASYQQIQGILDNRIDIGFLWLPNVDDSALSFMPIWRELLIVALPEAHPLANLPEIPLKALAGEPFVLPPRQLGQGFYSQIISLCQQQGFSPKVRQEALLVQTIVSLVAGGVGVALVPASLQNLQRVGVVYKTLQGQKFELEMAVVWRRDNSSQVLQEFLQVVRERTQSS</sequence>
<dbReference type="SUPFAM" id="SSF46785">
    <property type="entry name" value="Winged helix' DNA-binding domain"/>
    <property type="match status" value="1"/>
</dbReference>
<keyword evidence="7" id="KW-1185">Reference proteome</keyword>
<dbReference type="PANTHER" id="PTHR30346:SF0">
    <property type="entry name" value="HCA OPERON TRANSCRIPTIONAL ACTIVATOR HCAR"/>
    <property type="match status" value="1"/>
</dbReference>
<dbReference type="CDD" id="cd08414">
    <property type="entry name" value="PBP2_LTTR_aromatics_like"/>
    <property type="match status" value="1"/>
</dbReference>
<dbReference type="InterPro" id="IPR000847">
    <property type="entry name" value="LysR_HTH_N"/>
</dbReference>
<evidence type="ECO:0000256" key="3">
    <source>
        <dbReference type="ARBA" id="ARBA00023125"/>
    </source>
</evidence>
<dbReference type="PROSITE" id="PS50931">
    <property type="entry name" value="HTH_LYSR"/>
    <property type="match status" value="1"/>
</dbReference>
<evidence type="ECO:0000313" key="6">
    <source>
        <dbReference type="EMBL" id="AFZ19775.1"/>
    </source>
</evidence>
<dbReference type="OrthoDB" id="9803735at2"/>
<dbReference type="PATRIC" id="fig|1173027.3.peg.4497"/>
<dbReference type="InterPro" id="IPR005119">
    <property type="entry name" value="LysR_subst-bd"/>
</dbReference>
<name>K9WH83_9CYAN</name>
<evidence type="ECO:0000256" key="4">
    <source>
        <dbReference type="ARBA" id="ARBA00023163"/>
    </source>
</evidence>
<dbReference type="Gene3D" id="3.40.190.10">
    <property type="entry name" value="Periplasmic binding protein-like II"/>
    <property type="match status" value="2"/>
</dbReference>
<protein>
    <submittedName>
        <fullName evidence="6">Transcriptional regulator</fullName>
    </submittedName>
</protein>
<accession>K9WH83</accession>
<dbReference type="RefSeq" id="WP_015183911.1">
    <property type="nucleotide sequence ID" value="NC_019738.1"/>
</dbReference>
<gene>
    <name evidence="6" type="ORF">Mic7113_4071</name>
</gene>
<feature type="domain" description="HTH lysR-type" evidence="5">
    <location>
        <begin position="1"/>
        <end position="58"/>
    </location>
</feature>
<dbReference type="InterPro" id="IPR036390">
    <property type="entry name" value="WH_DNA-bd_sf"/>
</dbReference>
<evidence type="ECO:0000256" key="2">
    <source>
        <dbReference type="ARBA" id="ARBA00023015"/>
    </source>
</evidence>
<dbReference type="GO" id="GO:0003677">
    <property type="term" value="F:DNA binding"/>
    <property type="evidence" value="ECO:0007669"/>
    <property type="project" value="UniProtKB-KW"/>
</dbReference>
<keyword evidence="4" id="KW-0804">Transcription</keyword>
<reference evidence="6 7" key="1">
    <citation type="submission" date="2012-06" db="EMBL/GenBank/DDBJ databases">
        <title>Finished chromosome of genome of Microcoleus sp. PCC 7113.</title>
        <authorList>
            <consortium name="US DOE Joint Genome Institute"/>
            <person name="Gugger M."/>
            <person name="Coursin T."/>
            <person name="Rippka R."/>
            <person name="Tandeau De Marsac N."/>
            <person name="Huntemann M."/>
            <person name="Wei C.-L."/>
            <person name="Han J."/>
            <person name="Detter J.C."/>
            <person name="Han C."/>
            <person name="Tapia R."/>
            <person name="Chen A."/>
            <person name="Kyrpides N."/>
            <person name="Mavromatis K."/>
            <person name="Markowitz V."/>
            <person name="Szeto E."/>
            <person name="Ivanova N."/>
            <person name="Pagani I."/>
            <person name="Pati A."/>
            <person name="Goodwin L."/>
            <person name="Nordberg H.P."/>
            <person name="Cantor M.N."/>
            <person name="Hua S.X."/>
            <person name="Woyke T."/>
            <person name="Kerfeld C.A."/>
        </authorList>
    </citation>
    <scope>NUCLEOTIDE SEQUENCE [LARGE SCALE GENOMIC DNA]</scope>
    <source>
        <strain evidence="6 7">PCC 7113</strain>
    </source>
</reference>
<proteinExistence type="inferred from homology"/>
<dbReference type="FunFam" id="1.10.10.10:FF:000001">
    <property type="entry name" value="LysR family transcriptional regulator"/>
    <property type="match status" value="1"/>
</dbReference>
<dbReference type="SUPFAM" id="SSF53850">
    <property type="entry name" value="Periplasmic binding protein-like II"/>
    <property type="match status" value="1"/>
</dbReference>
<dbReference type="EMBL" id="CP003630">
    <property type="protein sequence ID" value="AFZ19775.1"/>
    <property type="molecule type" value="Genomic_DNA"/>
</dbReference>
<organism evidence="6 7">
    <name type="scientific">Allocoleopsis franciscana PCC 7113</name>
    <dbReference type="NCBI Taxonomy" id="1173027"/>
    <lineage>
        <taxon>Bacteria</taxon>
        <taxon>Bacillati</taxon>
        <taxon>Cyanobacteriota</taxon>
        <taxon>Cyanophyceae</taxon>
        <taxon>Coleofasciculales</taxon>
        <taxon>Coleofasciculaceae</taxon>
        <taxon>Allocoleopsis</taxon>
        <taxon>Allocoleopsis franciscana</taxon>
    </lineage>
</organism>
<dbReference type="AlphaFoldDB" id="K9WH83"/>
<dbReference type="KEGG" id="mic:Mic7113_4071"/>
<dbReference type="GO" id="GO:0003700">
    <property type="term" value="F:DNA-binding transcription factor activity"/>
    <property type="evidence" value="ECO:0007669"/>
    <property type="project" value="InterPro"/>
</dbReference>
<dbReference type="HOGENOM" id="CLU_039613_6_4_3"/>
<dbReference type="GO" id="GO:0032993">
    <property type="term" value="C:protein-DNA complex"/>
    <property type="evidence" value="ECO:0007669"/>
    <property type="project" value="TreeGrafter"/>
</dbReference>
<keyword evidence="3" id="KW-0238">DNA-binding</keyword>
<dbReference type="Pfam" id="PF03466">
    <property type="entry name" value="LysR_substrate"/>
    <property type="match status" value="1"/>
</dbReference>